<dbReference type="EMBL" id="BMEY01000004">
    <property type="protein sequence ID" value="GGA68544.1"/>
    <property type="molecule type" value="Genomic_DNA"/>
</dbReference>
<dbReference type="InterPro" id="IPR006901">
    <property type="entry name" value="TrmK"/>
</dbReference>
<dbReference type="PANTHER" id="PTHR38451:SF1">
    <property type="entry name" value="TRNA (ADENINE(22)-N(1))-METHYLTRANSFERASE"/>
    <property type="match status" value="1"/>
</dbReference>
<protein>
    <submittedName>
        <fullName evidence="2">SAM-dependent methyltransferase</fullName>
    </submittedName>
</protein>
<dbReference type="AlphaFoldDB" id="A0A916RS57"/>
<keyword evidence="2" id="KW-0808">Transferase</keyword>
<dbReference type="PIRSF" id="PIRSF018637">
    <property type="entry name" value="TrmK"/>
    <property type="match status" value="1"/>
</dbReference>
<dbReference type="InterPro" id="IPR029063">
    <property type="entry name" value="SAM-dependent_MTases_sf"/>
</dbReference>
<proteinExistence type="predicted"/>
<evidence type="ECO:0000313" key="3">
    <source>
        <dbReference type="Proteomes" id="UP000613512"/>
    </source>
</evidence>
<name>A0A916RS57_9BACI</name>
<dbReference type="Pfam" id="PF04816">
    <property type="entry name" value="TrmK"/>
    <property type="match status" value="1"/>
</dbReference>
<keyword evidence="1" id="KW-0175">Coiled coil</keyword>
<dbReference type="SUPFAM" id="SSF53335">
    <property type="entry name" value="S-adenosyl-L-methionine-dependent methyltransferases"/>
    <property type="match status" value="1"/>
</dbReference>
<feature type="coiled-coil region" evidence="1">
    <location>
        <begin position="188"/>
        <end position="215"/>
    </location>
</feature>
<sequence>MTEEIKLSKRLLKVASYLPKGANFADIGSDHAYLACYVCQQDSSAQAIAGEVNKGPLSSALETINKYGLNDVIDARLGDGLAVLQPNEVNQLVIAGMGGALIRSILENGKEKLGNVELIVAQPNVDEKNVRTWYVVNGFKIADEVILEENGHIYEIIVGVRTSDKYQLTEQELLFGPFLLQKKDRLFLEKWKQEKEKLQRVIEQMKQAKVRDTNKIKGFQEQISWIEEVLQDGENGN</sequence>
<reference evidence="2" key="2">
    <citation type="submission" date="2020-09" db="EMBL/GenBank/DDBJ databases">
        <authorList>
            <person name="Sun Q."/>
            <person name="Zhou Y."/>
        </authorList>
    </citation>
    <scope>NUCLEOTIDE SEQUENCE</scope>
    <source>
        <strain evidence="2">CGMCC 1.12408</strain>
    </source>
</reference>
<evidence type="ECO:0000313" key="2">
    <source>
        <dbReference type="EMBL" id="GGA68544.1"/>
    </source>
</evidence>
<gene>
    <name evidence="2" type="ORF">GCM10008025_10650</name>
</gene>
<comment type="caution">
    <text evidence="2">The sequence shown here is derived from an EMBL/GenBank/DDBJ whole genome shotgun (WGS) entry which is preliminary data.</text>
</comment>
<dbReference type="GO" id="GO:0160105">
    <property type="term" value="F:tRNA (adenine(22)-N1)-methyltransferase activity"/>
    <property type="evidence" value="ECO:0007669"/>
    <property type="project" value="InterPro"/>
</dbReference>
<reference evidence="2" key="1">
    <citation type="journal article" date="2014" name="Int. J. Syst. Evol. Microbiol.">
        <title>Complete genome sequence of Corynebacterium casei LMG S-19264T (=DSM 44701T), isolated from a smear-ripened cheese.</title>
        <authorList>
            <consortium name="US DOE Joint Genome Institute (JGI-PGF)"/>
            <person name="Walter F."/>
            <person name="Albersmeier A."/>
            <person name="Kalinowski J."/>
            <person name="Ruckert C."/>
        </authorList>
    </citation>
    <scope>NUCLEOTIDE SEQUENCE</scope>
    <source>
        <strain evidence="2">CGMCC 1.12408</strain>
    </source>
</reference>
<dbReference type="Gene3D" id="1.10.287.1890">
    <property type="match status" value="1"/>
</dbReference>
<accession>A0A916RS57</accession>
<keyword evidence="2" id="KW-0489">Methyltransferase</keyword>
<dbReference type="GO" id="GO:0032259">
    <property type="term" value="P:methylation"/>
    <property type="evidence" value="ECO:0007669"/>
    <property type="project" value="UniProtKB-KW"/>
</dbReference>
<keyword evidence="3" id="KW-1185">Reference proteome</keyword>
<dbReference type="Gene3D" id="3.40.50.150">
    <property type="entry name" value="Vaccinia Virus protein VP39"/>
    <property type="match status" value="1"/>
</dbReference>
<dbReference type="RefSeq" id="WP_188383657.1">
    <property type="nucleotide sequence ID" value="NZ_BMEY01000004.1"/>
</dbReference>
<dbReference type="Proteomes" id="UP000613512">
    <property type="component" value="Unassembled WGS sequence"/>
</dbReference>
<organism evidence="2 3">
    <name type="scientific">Ornithinibacillus halotolerans</name>
    <dbReference type="NCBI Taxonomy" id="1274357"/>
    <lineage>
        <taxon>Bacteria</taxon>
        <taxon>Bacillati</taxon>
        <taxon>Bacillota</taxon>
        <taxon>Bacilli</taxon>
        <taxon>Bacillales</taxon>
        <taxon>Bacillaceae</taxon>
        <taxon>Ornithinibacillus</taxon>
    </lineage>
</organism>
<evidence type="ECO:0000256" key="1">
    <source>
        <dbReference type="SAM" id="Coils"/>
    </source>
</evidence>
<dbReference type="PANTHER" id="PTHR38451">
    <property type="entry name" value="TRNA (ADENINE(22)-N(1))-METHYLTRANSFERASE"/>
    <property type="match status" value="1"/>
</dbReference>